<protein>
    <recommendedName>
        <fullName evidence="6">Ribosomal RNA small subunit methyltransferase H</fullName>
        <ecNumber evidence="6">2.1.1.199</ecNumber>
    </recommendedName>
    <alternativeName>
        <fullName evidence="6">16S rRNA m(4)C1402 methyltransferase</fullName>
    </alternativeName>
    <alternativeName>
        <fullName evidence="6">rRNA (cytosine-N(4)-)-methyltransferase RsmH</fullName>
    </alternativeName>
</protein>
<dbReference type="Pfam" id="PF01795">
    <property type="entry name" value="Methyltransf_5"/>
    <property type="match status" value="1"/>
</dbReference>
<dbReference type="GO" id="GO:0071424">
    <property type="term" value="F:rRNA (cytosine-N4-)-methyltransferase activity"/>
    <property type="evidence" value="ECO:0007669"/>
    <property type="project" value="UniProtKB-UniRule"/>
</dbReference>
<keyword evidence="6" id="KW-0963">Cytoplasm</keyword>
<keyword evidence="5 6" id="KW-0949">S-adenosyl-L-methionine</keyword>
<dbReference type="AlphaFoldDB" id="A0A2U2BE99"/>
<dbReference type="SUPFAM" id="SSF53335">
    <property type="entry name" value="S-adenosyl-L-methionine-dependent methyltransferases"/>
    <property type="match status" value="1"/>
</dbReference>
<sequence>MTREYHIPVLLKNSVDGLNIEPSGVYVDMTFGGGGHSRAILERLGPDGRLIAFDQDADAWENAPNDDRLILVKHNFRFLKNFLDFLGYEKVDGILGDLGVSSHHFDAPERGFSFRFNGSLDMRMGPGLEKTAADVLNQYPEDRLFYVFKFYGEVPSPGRLIRKIADFRGSQKFETTTQLKELAETIAPRRDVNKYLAQVFQALRIEVNSEMEALKEILMQTPDVIKPGGRLVIISYHSLEDRLVKNFIRSGNVEKSQAETDLYGHRDVPFKAVTRKAVQSDATEVEDNPRARSAKLRIAEKL</sequence>
<evidence type="ECO:0000313" key="7">
    <source>
        <dbReference type="EMBL" id="PWE01404.1"/>
    </source>
</evidence>
<accession>A0A2U2BE99</accession>
<gene>
    <name evidence="6" type="primary">rsmH</name>
    <name evidence="7" type="ORF">DDZ16_02660</name>
</gene>
<comment type="similarity">
    <text evidence="1 6">Belongs to the methyltransferase superfamily. RsmH family.</text>
</comment>
<evidence type="ECO:0000256" key="4">
    <source>
        <dbReference type="ARBA" id="ARBA00022679"/>
    </source>
</evidence>
<dbReference type="InterPro" id="IPR029063">
    <property type="entry name" value="SAM-dependent_MTases_sf"/>
</dbReference>
<dbReference type="HAMAP" id="MF_01007">
    <property type="entry name" value="16SrRNA_methyltr_H"/>
    <property type="match status" value="1"/>
</dbReference>
<dbReference type="EC" id="2.1.1.199" evidence="6"/>
<comment type="function">
    <text evidence="6">Specifically methylates the N4 position of cytidine in position 1402 (C1402) of 16S rRNA.</text>
</comment>
<keyword evidence="8" id="KW-1185">Reference proteome</keyword>
<evidence type="ECO:0000313" key="8">
    <source>
        <dbReference type="Proteomes" id="UP000244956"/>
    </source>
</evidence>
<evidence type="ECO:0000256" key="5">
    <source>
        <dbReference type="ARBA" id="ARBA00022691"/>
    </source>
</evidence>
<keyword evidence="4 6" id="KW-0808">Transferase</keyword>
<feature type="binding site" evidence="6">
    <location>
        <begin position="34"/>
        <end position="36"/>
    </location>
    <ligand>
        <name>S-adenosyl-L-methionine</name>
        <dbReference type="ChEBI" id="CHEBI:59789"/>
    </ligand>
</feature>
<dbReference type="GO" id="GO:0070475">
    <property type="term" value="P:rRNA base methylation"/>
    <property type="evidence" value="ECO:0007669"/>
    <property type="project" value="UniProtKB-UniRule"/>
</dbReference>
<evidence type="ECO:0000256" key="6">
    <source>
        <dbReference type="HAMAP-Rule" id="MF_01007"/>
    </source>
</evidence>
<feature type="binding site" evidence="6">
    <location>
        <position position="104"/>
    </location>
    <ligand>
        <name>S-adenosyl-L-methionine</name>
        <dbReference type="ChEBI" id="CHEBI:59789"/>
    </ligand>
</feature>
<evidence type="ECO:0000256" key="3">
    <source>
        <dbReference type="ARBA" id="ARBA00022603"/>
    </source>
</evidence>
<dbReference type="GO" id="GO:0005737">
    <property type="term" value="C:cytoplasm"/>
    <property type="evidence" value="ECO:0007669"/>
    <property type="project" value="UniProtKB-SubCell"/>
</dbReference>
<comment type="catalytic activity">
    <reaction evidence="6">
        <text>cytidine(1402) in 16S rRNA + S-adenosyl-L-methionine = N(4)-methylcytidine(1402) in 16S rRNA + S-adenosyl-L-homocysteine + H(+)</text>
        <dbReference type="Rhea" id="RHEA:42928"/>
        <dbReference type="Rhea" id="RHEA-COMP:10286"/>
        <dbReference type="Rhea" id="RHEA-COMP:10287"/>
        <dbReference type="ChEBI" id="CHEBI:15378"/>
        <dbReference type="ChEBI" id="CHEBI:57856"/>
        <dbReference type="ChEBI" id="CHEBI:59789"/>
        <dbReference type="ChEBI" id="CHEBI:74506"/>
        <dbReference type="ChEBI" id="CHEBI:82748"/>
        <dbReference type="EC" id="2.1.1.199"/>
    </reaction>
</comment>
<dbReference type="Gene3D" id="3.40.50.150">
    <property type="entry name" value="Vaccinia Virus protein VP39"/>
    <property type="match status" value="1"/>
</dbReference>
<comment type="subcellular location">
    <subcellularLocation>
        <location evidence="6">Cytoplasm</location>
    </subcellularLocation>
</comment>
<organism evidence="7 8">
    <name type="scientific">Marinilabilia rubra</name>
    <dbReference type="NCBI Taxonomy" id="2162893"/>
    <lineage>
        <taxon>Bacteria</taxon>
        <taxon>Pseudomonadati</taxon>
        <taxon>Bacteroidota</taxon>
        <taxon>Bacteroidia</taxon>
        <taxon>Marinilabiliales</taxon>
        <taxon>Marinilabiliaceae</taxon>
        <taxon>Marinilabilia</taxon>
    </lineage>
</organism>
<evidence type="ECO:0000256" key="1">
    <source>
        <dbReference type="ARBA" id="ARBA00010396"/>
    </source>
</evidence>
<keyword evidence="2 6" id="KW-0698">rRNA processing</keyword>
<dbReference type="InterPro" id="IPR002903">
    <property type="entry name" value="RsmH"/>
</dbReference>
<comment type="caution">
    <text evidence="7">The sequence shown here is derived from an EMBL/GenBank/DDBJ whole genome shotgun (WGS) entry which is preliminary data.</text>
</comment>
<keyword evidence="3 6" id="KW-0489">Methyltransferase</keyword>
<dbReference type="Proteomes" id="UP000244956">
    <property type="component" value="Unassembled WGS sequence"/>
</dbReference>
<dbReference type="PANTHER" id="PTHR11265">
    <property type="entry name" value="S-ADENOSYL-METHYLTRANSFERASE MRAW"/>
    <property type="match status" value="1"/>
</dbReference>
<dbReference type="OrthoDB" id="9806637at2"/>
<feature type="binding site" evidence="6">
    <location>
        <position position="76"/>
    </location>
    <ligand>
        <name>S-adenosyl-L-methionine</name>
        <dbReference type="ChEBI" id="CHEBI:59789"/>
    </ligand>
</feature>
<dbReference type="PIRSF" id="PIRSF004486">
    <property type="entry name" value="MraW"/>
    <property type="match status" value="1"/>
</dbReference>
<evidence type="ECO:0000256" key="2">
    <source>
        <dbReference type="ARBA" id="ARBA00022552"/>
    </source>
</evidence>
<dbReference type="NCBIfam" id="TIGR00006">
    <property type="entry name" value="16S rRNA (cytosine(1402)-N(4))-methyltransferase RsmH"/>
    <property type="match status" value="1"/>
</dbReference>
<dbReference type="Gene3D" id="1.10.150.170">
    <property type="entry name" value="Putative methyltransferase TM0872, insert domain"/>
    <property type="match status" value="1"/>
</dbReference>
<dbReference type="PANTHER" id="PTHR11265:SF0">
    <property type="entry name" value="12S RRNA N4-METHYLCYTIDINE METHYLTRANSFERASE"/>
    <property type="match status" value="1"/>
</dbReference>
<reference evidence="7 8" key="1">
    <citation type="submission" date="2018-05" db="EMBL/GenBank/DDBJ databases">
        <title>Marinilabilia rubrum sp. nov., isolated from saltern sediment.</title>
        <authorList>
            <person name="Zhang R."/>
        </authorList>
    </citation>
    <scope>NUCLEOTIDE SEQUENCE [LARGE SCALE GENOMIC DNA]</scope>
    <source>
        <strain evidence="7 8">WTE16</strain>
    </source>
</reference>
<dbReference type="SUPFAM" id="SSF81799">
    <property type="entry name" value="Putative methyltransferase TM0872, insert domain"/>
    <property type="match status" value="1"/>
</dbReference>
<proteinExistence type="inferred from homology"/>
<name>A0A2U2BE99_9BACT</name>
<feature type="binding site" evidence="6">
    <location>
        <position position="97"/>
    </location>
    <ligand>
        <name>S-adenosyl-L-methionine</name>
        <dbReference type="ChEBI" id="CHEBI:59789"/>
    </ligand>
</feature>
<feature type="binding site" evidence="6">
    <location>
        <position position="54"/>
    </location>
    <ligand>
        <name>S-adenosyl-L-methionine</name>
        <dbReference type="ChEBI" id="CHEBI:59789"/>
    </ligand>
</feature>
<dbReference type="InterPro" id="IPR023397">
    <property type="entry name" value="SAM-dep_MeTrfase_MraW_recog"/>
</dbReference>
<dbReference type="EMBL" id="QEWP01000001">
    <property type="protein sequence ID" value="PWE01404.1"/>
    <property type="molecule type" value="Genomic_DNA"/>
</dbReference>